<evidence type="ECO:0000256" key="3">
    <source>
        <dbReference type="ARBA" id="ARBA00023002"/>
    </source>
</evidence>
<dbReference type="RefSeq" id="XP_025422804.1">
    <property type="nucleotide sequence ID" value="XM_025567019.1"/>
</dbReference>
<dbReference type="Pfam" id="PF00248">
    <property type="entry name" value="Aldo_ket_red"/>
    <property type="match status" value="1"/>
</dbReference>
<evidence type="ECO:0000256" key="4">
    <source>
        <dbReference type="PIRSR" id="PIRSR000097-1"/>
    </source>
</evidence>
<accession>A0A2S2QH37</accession>
<dbReference type="PANTHER" id="PTHR11732">
    <property type="entry name" value="ALDO/KETO REDUCTASE"/>
    <property type="match status" value="1"/>
</dbReference>
<dbReference type="InterPro" id="IPR036812">
    <property type="entry name" value="NAD(P)_OxRdtase_dom_sf"/>
</dbReference>
<gene>
    <name evidence="8" type="primary">AKR1B10_1</name>
    <name evidence="10" type="synonym">LOC112692364</name>
    <name evidence="8" type="ORF">g.3291</name>
</gene>
<reference evidence="8" key="1">
    <citation type="submission" date="2018-04" db="EMBL/GenBank/DDBJ databases">
        <title>Transcriptome assembly of Sipha flava.</title>
        <authorList>
            <person name="Scully E.D."/>
            <person name="Geib S.M."/>
            <person name="Palmer N.A."/>
            <person name="Koch K."/>
            <person name="Bradshaw J."/>
            <person name="Heng-Moss T."/>
            <person name="Sarath G."/>
        </authorList>
    </citation>
    <scope>NUCLEOTIDE SEQUENCE</scope>
</reference>
<dbReference type="FunFam" id="3.20.20.100:FF:000006">
    <property type="entry name" value="Aldo-keto reductase family 1 member A1"/>
    <property type="match status" value="1"/>
</dbReference>
<feature type="site" description="Lowers pKa of active site Tyr" evidence="6">
    <location>
        <position position="81"/>
    </location>
</feature>
<feature type="binding site" evidence="5">
    <location>
        <position position="114"/>
    </location>
    <ligand>
        <name>substrate</name>
    </ligand>
</feature>
<sequence>MASKNQFVTFNNGLKCPILGFGTWKSKPGQVEDAVKVAIDAGYRHIDCAMVYENEKEVGNAIKQKIDEGVVKRENLFITSKLWNIFHQPDYVETVIKKTLSDLQLDYLDLYLIHWPMAFKEGKLEDDWFPKTAEGVTIEGTGSYIETWKAMEKLVHQGLTKSIGISNFNKKQTEDILNIATVKPVTNQVECHPYLNQKKLKEFSAQHNIILTAYSPLGSPDRPWAKPDDPSLLDDPKILAIGKKYNKSAAQVLIKYQIQRGIIVIPKSVTKSRIESNFDVWDFTLEQNDMLEIDTFDCNGRVLHLNWNKKFKDYPFHDEY</sequence>
<dbReference type="InterPro" id="IPR020471">
    <property type="entry name" value="AKR"/>
</dbReference>
<comment type="similarity">
    <text evidence="1">Belongs to the aldo/keto reductase family.</text>
</comment>
<evidence type="ECO:0000313" key="8">
    <source>
        <dbReference type="EMBL" id="MBY76830.1"/>
    </source>
</evidence>
<keyword evidence="3" id="KW-0560">Oxidoreductase</keyword>
<evidence type="ECO:0000256" key="6">
    <source>
        <dbReference type="PIRSR" id="PIRSR000097-3"/>
    </source>
</evidence>
<evidence type="ECO:0000256" key="1">
    <source>
        <dbReference type="ARBA" id="ARBA00007905"/>
    </source>
</evidence>
<dbReference type="PIRSF" id="PIRSF000097">
    <property type="entry name" value="AKR"/>
    <property type="match status" value="1"/>
</dbReference>
<dbReference type="Proteomes" id="UP000694846">
    <property type="component" value="Unplaced"/>
</dbReference>
<protein>
    <submittedName>
        <fullName evidence="8">Aldo-keto reductase family 1 member B10</fullName>
    </submittedName>
    <submittedName>
        <fullName evidence="10">Aldose reductase-like</fullName>
    </submittedName>
</protein>
<proteinExistence type="inferred from homology"/>
<dbReference type="PROSITE" id="PS00062">
    <property type="entry name" value="ALDOKETO_REDUCTASE_2"/>
    <property type="match status" value="1"/>
</dbReference>
<evidence type="ECO:0000313" key="9">
    <source>
        <dbReference type="Proteomes" id="UP000694846"/>
    </source>
</evidence>
<name>A0A2S2QH37_9HEMI</name>
<organism evidence="8">
    <name type="scientific">Sipha flava</name>
    <name type="common">yellow sugarcane aphid</name>
    <dbReference type="NCBI Taxonomy" id="143950"/>
    <lineage>
        <taxon>Eukaryota</taxon>
        <taxon>Metazoa</taxon>
        <taxon>Ecdysozoa</taxon>
        <taxon>Arthropoda</taxon>
        <taxon>Hexapoda</taxon>
        <taxon>Insecta</taxon>
        <taxon>Pterygota</taxon>
        <taxon>Neoptera</taxon>
        <taxon>Paraneoptera</taxon>
        <taxon>Hemiptera</taxon>
        <taxon>Sternorrhyncha</taxon>
        <taxon>Aphidomorpha</taxon>
        <taxon>Aphidoidea</taxon>
        <taxon>Aphididae</taxon>
        <taxon>Sipha</taxon>
    </lineage>
</organism>
<feature type="domain" description="NADP-dependent oxidoreductase" evidence="7">
    <location>
        <begin position="19"/>
        <end position="295"/>
    </location>
</feature>
<dbReference type="InterPro" id="IPR018170">
    <property type="entry name" value="Aldo/ket_reductase_CS"/>
</dbReference>
<dbReference type="AlphaFoldDB" id="A0A2S2QH37"/>
<dbReference type="Gene3D" id="3.20.20.100">
    <property type="entry name" value="NADP-dependent oxidoreductase domain"/>
    <property type="match status" value="1"/>
</dbReference>
<evidence type="ECO:0000259" key="7">
    <source>
        <dbReference type="Pfam" id="PF00248"/>
    </source>
</evidence>
<dbReference type="SUPFAM" id="SSF51430">
    <property type="entry name" value="NAD(P)-linked oxidoreductase"/>
    <property type="match status" value="1"/>
</dbReference>
<dbReference type="PRINTS" id="PR00069">
    <property type="entry name" value="ALDKETRDTASE"/>
</dbReference>
<keyword evidence="2" id="KW-0521">NADP</keyword>
<reference evidence="10" key="2">
    <citation type="submission" date="2025-04" db="UniProtKB">
        <authorList>
            <consortium name="RefSeq"/>
        </authorList>
    </citation>
    <scope>IDENTIFICATION</scope>
    <source>
        <tissue evidence="10">Whole body</tissue>
    </source>
</reference>
<dbReference type="InterPro" id="IPR023210">
    <property type="entry name" value="NADP_OxRdtase_dom"/>
</dbReference>
<evidence type="ECO:0000256" key="2">
    <source>
        <dbReference type="ARBA" id="ARBA00022857"/>
    </source>
</evidence>
<evidence type="ECO:0000256" key="5">
    <source>
        <dbReference type="PIRSR" id="PIRSR000097-2"/>
    </source>
</evidence>
<dbReference type="OrthoDB" id="416253at2759"/>
<feature type="active site" description="Proton donor" evidence="4">
    <location>
        <position position="52"/>
    </location>
</feature>
<evidence type="ECO:0000313" key="10">
    <source>
        <dbReference type="RefSeq" id="XP_025422804.1"/>
    </source>
</evidence>
<dbReference type="PROSITE" id="PS00063">
    <property type="entry name" value="ALDOKETO_REDUCTASE_3"/>
    <property type="match status" value="1"/>
</dbReference>
<dbReference type="PROSITE" id="PS00798">
    <property type="entry name" value="ALDOKETO_REDUCTASE_1"/>
    <property type="match status" value="1"/>
</dbReference>
<dbReference type="GO" id="GO:0016491">
    <property type="term" value="F:oxidoreductase activity"/>
    <property type="evidence" value="ECO:0007669"/>
    <property type="project" value="UniProtKB-KW"/>
</dbReference>
<dbReference type="EMBL" id="GGMS01007627">
    <property type="protein sequence ID" value="MBY76830.1"/>
    <property type="molecule type" value="Transcribed_RNA"/>
</dbReference>
<keyword evidence="9" id="KW-1185">Reference proteome</keyword>